<sequence length="363" mass="41166">MFDDQVFIDKMEALERRYQEVSDLLGQNEVISNRSEFTKLSREHAELAKLVAAWQEYRELRTQESEARAMVASESDAEMRELAREELRALQESLEVKEQHIKILLLPKDPNDGKNILLELRAGTGGDEAALFAGDLYRMYMRYAERQGWKTEIMSMSDGAAGGMKEAVVLIAGKDVYSSLKYESGVHRVQRVPATESQGRVHTSAATVVVMPEAEEVDIKLEEKDLRIDVYRSSGPGGQSVNTTDSAVRVTHLPTGIVVICQDEKSQHKNKAKAMRILRSRVLDVEIAKQEAEERDQRRSMVKSGDRSEKIRTYNFPQDRLTDHRINLTRHNLSSVLDGDLYDVVDALRAHYQTEALKQQAMA</sequence>
<dbReference type="PROSITE" id="PS00745">
    <property type="entry name" value="RF_PROK_I"/>
    <property type="match status" value="1"/>
</dbReference>
<feature type="domain" description="Prokaryotic-type class I peptide chain release factors" evidence="7">
    <location>
        <begin position="232"/>
        <end position="248"/>
    </location>
</feature>
<feature type="modified residue" description="N5-methylglutamine" evidence="5">
    <location>
        <position position="239"/>
    </location>
</feature>
<dbReference type="FunFam" id="3.30.160.20:FF:000004">
    <property type="entry name" value="Peptide chain release factor 1"/>
    <property type="match status" value="1"/>
</dbReference>
<dbReference type="NCBIfam" id="NF001859">
    <property type="entry name" value="PRK00591.1"/>
    <property type="match status" value="1"/>
</dbReference>
<dbReference type="PANTHER" id="PTHR43804:SF7">
    <property type="entry name" value="LD18447P"/>
    <property type="match status" value="1"/>
</dbReference>
<keyword evidence="4 5" id="KW-0648">Protein biosynthesis</keyword>
<dbReference type="InterPro" id="IPR004373">
    <property type="entry name" value="RF-1"/>
</dbReference>
<dbReference type="PANTHER" id="PTHR43804">
    <property type="entry name" value="LD18447P"/>
    <property type="match status" value="1"/>
</dbReference>
<gene>
    <name evidence="5" type="primary">prfA</name>
    <name evidence="8" type="ordered locus">Hoch_6577</name>
</gene>
<dbReference type="GO" id="GO:0005737">
    <property type="term" value="C:cytoplasm"/>
    <property type="evidence" value="ECO:0007669"/>
    <property type="project" value="UniProtKB-SubCell"/>
</dbReference>
<dbReference type="InterPro" id="IPR050057">
    <property type="entry name" value="Prokaryotic/Mito_RF"/>
</dbReference>
<dbReference type="KEGG" id="hoh:Hoch_6577"/>
<comment type="function">
    <text evidence="1 5">Peptide chain release factor 1 directs the termination of translation in response to the peptide chain termination codons UAG and UAA.</text>
</comment>
<comment type="similarity">
    <text evidence="2 5">Belongs to the prokaryotic/mitochondrial release factor family.</text>
</comment>
<dbReference type="AlphaFoldDB" id="D0LRQ1"/>
<dbReference type="InterPro" id="IPR045853">
    <property type="entry name" value="Pep_chain_release_fac_I_sf"/>
</dbReference>
<evidence type="ECO:0000256" key="5">
    <source>
        <dbReference type="HAMAP-Rule" id="MF_00093"/>
    </source>
</evidence>
<keyword evidence="9" id="KW-1185">Reference proteome</keyword>
<dbReference type="SUPFAM" id="SSF75620">
    <property type="entry name" value="Release factor"/>
    <property type="match status" value="1"/>
</dbReference>
<dbReference type="HAMAP" id="MF_00093">
    <property type="entry name" value="Rel_fac_1"/>
    <property type="match status" value="1"/>
</dbReference>
<dbReference type="EMBL" id="CP001804">
    <property type="protein sequence ID" value="ACY19043.1"/>
    <property type="molecule type" value="Genomic_DNA"/>
</dbReference>
<dbReference type="GO" id="GO:0016149">
    <property type="term" value="F:translation release factor activity, codon specific"/>
    <property type="evidence" value="ECO:0007669"/>
    <property type="project" value="UniProtKB-UniRule"/>
</dbReference>
<organism evidence="8 9">
    <name type="scientific">Haliangium ochraceum (strain DSM 14365 / JCM 11303 / SMP-2)</name>
    <dbReference type="NCBI Taxonomy" id="502025"/>
    <lineage>
        <taxon>Bacteria</taxon>
        <taxon>Pseudomonadati</taxon>
        <taxon>Myxococcota</taxon>
        <taxon>Polyangia</taxon>
        <taxon>Haliangiales</taxon>
        <taxon>Kofleriaceae</taxon>
        <taxon>Haliangium</taxon>
    </lineage>
</organism>
<accession>D0LRQ1</accession>
<evidence type="ECO:0000313" key="9">
    <source>
        <dbReference type="Proteomes" id="UP000001880"/>
    </source>
</evidence>
<evidence type="ECO:0000256" key="3">
    <source>
        <dbReference type="ARBA" id="ARBA00022481"/>
    </source>
</evidence>
<evidence type="ECO:0000256" key="2">
    <source>
        <dbReference type="ARBA" id="ARBA00010835"/>
    </source>
</evidence>
<keyword evidence="5" id="KW-0963">Cytoplasm</keyword>
<dbReference type="FunFam" id="3.30.70.1660:FF:000002">
    <property type="entry name" value="Peptide chain release factor 1"/>
    <property type="match status" value="1"/>
</dbReference>
<dbReference type="Gene3D" id="3.30.70.1660">
    <property type="match status" value="1"/>
</dbReference>
<dbReference type="eggNOG" id="COG0216">
    <property type="taxonomic scope" value="Bacteria"/>
</dbReference>
<dbReference type="STRING" id="502025.Hoch_6577"/>
<dbReference type="RefSeq" id="WP_012831635.1">
    <property type="nucleotide sequence ID" value="NC_013440.1"/>
</dbReference>
<evidence type="ECO:0000313" key="8">
    <source>
        <dbReference type="EMBL" id="ACY19043.1"/>
    </source>
</evidence>
<dbReference type="Proteomes" id="UP000001880">
    <property type="component" value="Chromosome"/>
</dbReference>
<comment type="PTM">
    <text evidence="5">Methylated by PrmC. Methylation increases the termination efficiency of RF1.</text>
</comment>
<dbReference type="Pfam" id="PF03462">
    <property type="entry name" value="PCRF"/>
    <property type="match status" value="1"/>
</dbReference>
<reference evidence="8 9" key="1">
    <citation type="journal article" date="2010" name="Stand. Genomic Sci.">
        <title>Complete genome sequence of Haliangium ochraceum type strain (SMP-2).</title>
        <authorList>
            <consortium name="US DOE Joint Genome Institute (JGI-PGF)"/>
            <person name="Ivanova N."/>
            <person name="Daum C."/>
            <person name="Lang E."/>
            <person name="Abt B."/>
            <person name="Kopitz M."/>
            <person name="Saunders E."/>
            <person name="Lapidus A."/>
            <person name="Lucas S."/>
            <person name="Glavina Del Rio T."/>
            <person name="Nolan M."/>
            <person name="Tice H."/>
            <person name="Copeland A."/>
            <person name="Cheng J.F."/>
            <person name="Chen F."/>
            <person name="Bruce D."/>
            <person name="Goodwin L."/>
            <person name="Pitluck S."/>
            <person name="Mavromatis K."/>
            <person name="Pati A."/>
            <person name="Mikhailova N."/>
            <person name="Chen A."/>
            <person name="Palaniappan K."/>
            <person name="Land M."/>
            <person name="Hauser L."/>
            <person name="Chang Y.J."/>
            <person name="Jeffries C.D."/>
            <person name="Detter J.C."/>
            <person name="Brettin T."/>
            <person name="Rohde M."/>
            <person name="Goker M."/>
            <person name="Bristow J."/>
            <person name="Markowitz V."/>
            <person name="Eisen J.A."/>
            <person name="Hugenholtz P."/>
            <person name="Kyrpides N.C."/>
            <person name="Klenk H.P."/>
        </authorList>
    </citation>
    <scope>NUCLEOTIDE SEQUENCE [LARGE SCALE GENOMIC DNA]</scope>
    <source>
        <strain evidence="9">DSM 14365 / CIP 107738 / JCM 11303 / AJ 13395 / SMP-2</strain>
    </source>
</reference>
<dbReference type="HOGENOM" id="CLU_036856_0_1_7"/>
<dbReference type="NCBIfam" id="TIGR00019">
    <property type="entry name" value="prfA"/>
    <property type="match status" value="1"/>
</dbReference>
<evidence type="ECO:0000256" key="6">
    <source>
        <dbReference type="NCBIfam" id="TIGR00019"/>
    </source>
</evidence>
<comment type="subcellular location">
    <subcellularLocation>
        <location evidence="5">Cytoplasm</location>
    </subcellularLocation>
</comment>
<dbReference type="InterPro" id="IPR005139">
    <property type="entry name" value="PCRF"/>
</dbReference>
<evidence type="ECO:0000259" key="7">
    <source>
        <dbReference type="PROSITE" id="PS00745"/>
    </source>
</evidence>
<dbReference type="InterPro" id="IPR000352">
    <property type="entry name" value="Pep_chain_release_fac_I"/>
</dbReference>
<dbReference type="Gene3D" id="3.30.160.20">
    <property type="match status" value="1"/>
</dbReference>
<name>D0LRQ1_HALO1</name>
<proteinExistence type="inferred from homology"/>
<dbReference type="OrthoDB" id="9806673at2"/>
<evidence type="ECO:0000256" key="4">
    <source>
        <dbReference type="ARBA" id="ARBA00022917"/>
    </source>
</evidence>
<protein>
    <recommendedName>
        <fullName evidence="5 6">Peptide chain release factor 1</fullName>
        <shortName evidence="5">RF-1</shortName>
    </recommendedName>
</protein>
<keyword evidence="3 5" id="KW-0488">Methylation</keyword>
<dbReference type="Pfam" id="PF00472">
    <property type="entry name" value="RF-1"/>
    <property type="match status" value="1"/>
</dbReference>
<dbReference type="SMART" id="SM00937">
    <property type="entry name" value="PCRF"/>
    <property type="match status" value="1"/>
</dbReference>
<dbReference type="Gene3D" id="6.10.140.1950">
    <property type="match status" value="1"/>
</dbReference>
<evidence type="ECO:0000256" key="1">
    <source>
        <dbReference type="ARBA" id="ARBA00002986"/>
    </source>
</evidence>